<dbReference type="InterPro" id="IPR007540">
    <property type="entry name" value="Fimbrial_CS1-type"/>
</dbReference>
<evidence type="ECO:0000256" key="1">
    <source>
        <dbReference type="SAM" id="SignalP"/>
    </source>
</evidence>
<sequence length="163" mass="17059">MLKKTAFVLPLMALAFGSSSVFAAGEASSIINIKATIPTQQFHAQPVDPNWGRDETMNYNTVTGDLSSLRATYNVKNTDGSIKAYIEGGPASLTNGTDSIALTTTFNNVTLTGSPLEVVDDPSSTPGTQADMVVTAAKPAAGIAGLFTTSYTVVFDHEPRVTP</sequence>
<dbReference type="EMBL" id="CP112866">
    <property type="protein sequence ID" value="UZW17440.1"/>
    <property type="molecule type" value="Genomic_DNA"/>
</dbReference>
<dbReference type="RefSeq" id="WP_253510667.1">
    <property type="nucleotide sequence ID" value="NZ_CP112866.1"/>
</dbReference>
<organism evidence="2 3">
    <name type="scientific">Pseudomonas quebecensis</name>
    <dbReference type="NCBI Taxonomy" id="2995174"/>
    <lineage>
        <taxon>Bacteria</taxon>
        <taxon>Pseudomonadati</taxon>
        <taxon>Pseudomonadota</taxon>
        <taxon>Gammaproteobacteria</taxon>
        <taxon>Pseudomonadales</taxon>
        <taxon>Pseudomonadaceae</taxon>
        <taxon>Pseudomonas</taxon>
    </lineage>
</organism>
<gene>
    <name evidence="2" type="ORF">OSC50_18875</name>
</gene>
<protein>
    <submittedName>
        <fullName evidence="2">CS1 type fimbrial major subunit</fullName>
    </submittedName>
</protein>
<dbReference type="Gene3D" id="2.60.40.2040">
    <property type="entry name" value="CFA/I fimbrial subunit E, pilin domain"/>
    <property type="match status" value="1"/>
</dbReference>
<keyword evidence="3" id="KW-1185">Reference proteome</keyword>
<dbReference type="Pfam" id="PF04449">
    <property type="entry name" value="Fimbrial_CS1"/>
    <property type="match status" value="1"/>
</dbReference>
<name>A0ABY6QC71_9PSED</name>
<keyword evidence="1" id="KW-0732">Signal</keyword>
<accession>A0ABY6QC71</accession>
<proteinExistence type="predicted"/>
<evidence type="ECO:0000313" key="2">
    <source>
        <dbReference type="EMBL" id="UZW17440.1"/>
    </source>
</evidence>
<feature type="signal peptide" evidence="1">
    <location>
        <begin position="1"/>
        <end position="23"/>
    </location>
</feature>
<feature type="chain" id="PRO_5046683123" evidence="1">
    <location>
        <begin position="24"/>
        <end position="163"/>
    </location>
</feature>
<evidence type="ECO:0000313" key="3">
    <source>
        <dbReference type="Proteomes" id="UP001164116"/>
    </source>
</evidence>
<reference evidence="2" key="1">
    <citation type="submission" date="2022-11" db="EMBL/GenBank/DDBJ databases">
        <title>Taxonomic description of a new Pseudomonas species.</title>
        <authorList>
            <person name="Tambong J.T."/>
        </authorList>
    </citation>
    <scope>NUCLEOTIDE SEQUENCE</scope>
    <source>
        <strain evidence="2">S1Bt42</strain>
    </source>
</reference>
<dbReference type="Proteomes" id="UP001164116">
    <property type="component" value="Chromosome"/>
</dbReference>